<evidence type="ECO:0000313" key="1">
    <source>
        <dbReference type="EMBL" id="KAK1537214.1"/>
    </source>
</evidence>
<dbReference type="AlphaFoldDB" id="A0AAI9Z872"/>
<sequence>MINTRVGIGWVVDGRLCDVQLKEWMAGW</sequence>
<evidence type="ECO:0000313" key="2">
    <source>
        <dbReference type="Proteomes" id="UP001240678"/>
    </source>
</evidence>
<protein>
    <submittedName>
        <fullName evidence="1">Uncharacterized protein</fullName>
    </submittedName>
</protein>
<dbReference type="EMBL" id="MOOE01000002">
    <property type="protein sequence ID" value="KAK1537214.1"/>
    <property type="molecule type" value="Genomic_DNA"/>
</dbReference>
<dbReference type="Proteomes" id="UP001240678">
    <property type="component" value="Unassembled WGS sequence"/>
</dbReference>
<comment type="caution">
    <text evidence="1">The sequence shown here is derived from an EMBL/GenBank/DDBJ whole genome shotgun (WGS) entry which is preliminary data.</text>
</comment>
<name>A0AAI9Z872_9PEZI</name>
<organism evidence="1 2">
    <name type="scientific">Colletotrichum costaricense</name>
    <dbReference type="NCBI Taxonomy" id="1209916"/>
    <lineage>
        <taxon>Eukaryota</taxon>
        <taxon>Fungi</taxon>
        <taxon>Dikarya</taxon>
        <taxon>Ascomycota</taxon>
        <taxon>Pezizomycotina</taxon>
        <taxon>Sordariomycetes</taxon>
        <taxon>Hypocreomycetidae</taxon>
        <taxon>Glomerellales</taxon>
        <taxon>Glomerellaceae</taxon>
        <taxon>Colletotrichum</taxon>
        <taxon>Colletotrichum acutatum species complex</taxon>
    </lineage>
</organism>
<gene>
    <name evidence="1" type="ORF">CCOS01_02534</name>
</gene>
<accession>A0AAI9Z872</accession>
<keyword evidence="2" id="KW-1185">Reference proteome</keyword>
<proteinExistence type="predicted"/>
<reference evidence="1 2" key="1">
    <citation type="submission" date="2016-10" db="EMBL/GenBank/DDBJ databases">
        <title>The genome sequence of Colletotrichum fioriniae PJ7.</title>
        <authorList>
            <person name="Baroncelli R."/>
        </authorList>
    </citation>
    <scope>NUCLEOTIDE SEQUENCE [LARGE SCALE GENOMIC DNA]</scope>
    <source>
        <strain evidence="1 2">IMI 309622</strain>
    </source>
</reference>